<proteinExistence type="predicted"/>
<dbReference type="Proteomes" id="UP000308037">
    <property type="component" value="Unassembled WGS sequence"/>
</dbReference>
<evidence type="ECO:0000313" key="2">
    <source>
        <dbReference type="EMBL" id="TKR25926.1"/>
    </source>
</evidence>
<dbReference type="PROSITE" id="PS51733">
    <property type="entry name" value="BPL_LPL_CATALYTIC"/>
    <property type="match status" value="1"/>
</dbReference>
<feature type="domain" description="BPL/LPL catalytic" evidence="1">
    <location>
        <begin position="29"/>
        <end position="234"/>
    </location>
</feature>
<dbReference type="PANTHER" id="PTHR43679:SF2">
    <property type="entry name" value="OCTANOYL-[GCVH]:PROTEIN N-OCTANOYLTRANSFERASE"/>
    <property type="match status" value="1"/>
</dbReference>
<accession>A0A4U5JCH0</accession>
<organism evidence="2 3">
    <name type="scientific">Natronomonas salsuginis</name>
    <dbReference type="NCBI Taxonomy" id="2217661"/>
    <lineage>
        <taxon>Archaea</taxon>
        <taxon>Methanobacteriati</taxon>
        <taxon>Methanobacteriota</taxon>
        <taxon>Stenosarchaea group</taxon>
        <taxon>Halobacteria</taxon>
        <taxon>Halobacteriales</taxon>
        <taxon>Natronomonadaceae</taxon>
        <taxon>Natronomonas</taxon>
    </lineage>
</organism>
<protein>
    <submittedName>
        <fullName evidence="2">Lipoate--protein ligase family protein</fullName>
    </submittedName>
</protein>
<dbReference type="InterPro" id="IPR050664">
    <property type="entry name" value="Octanoyltrans_LipM/LipL"/>
</dbReference>
<dbReference type="OrthoDB" id="43646at2157"/>
<comment type="caution">
    <text evidence="2">The sequence shown here is derived from an EMBL/GenBank/DDBJ whole genome shotgun (WGS) entry which is preliminary data.</text>
</comment>
<dbReference type="AlphaFoldDB" id="A0A4U5JCH0"/>
<keyword evidence="2" id="KW-0436">Ligase</keyword>
<dbReference type="EMBL" id="QKNX01000002">
    <property type="protein sequence ID" value="TKR25926.1"/>
    <property type="molecule type" value="Genomic_DNA"/>
</dbReference>
<dbReference type="SUPFAM" id="SSF55681">
    <property type="entry name" value="Class II aaRS and biotin synthetases"/>
    <property type="match status" value="1"/>
</dbReference>
<dbReference type="GO" id="GO:0016874">
    <property type="term" value="F:ligase activity"/>
    <property type="evidence" value="ECO:0007669"/>
    <property type="project" value="UniProtKB-KW"/>
</dbReference>
<evidence type="ECO:0000313" key="3">
    <source>
        <dbReference type="Proteomes" id="UP000308037"/>
    </source>
</evidence>
<dbReference type="Pfam" id="PF21948">
    <property type="entry name" value="LplA-B_cat"/>
    <property type="match status" value="1"/>
</dbReference>
<dbReference type="InterPro" id="IPR045864">
    <property type="entry name" value="aa-tRNA-synth_II/BPL/LPL"/>
</dbReference>
<name>A0A4U5JCH0_9EURY</name>
<dbReference type="CDD" id="cd16443">
    <property type="entry name" value="LplA"/>
    <property type="match status" value="1"/>
</dbReference>
<dbReference type="RefSeq" id="WP_137275828.1">
    <property type="nucleotide sequence ID" value="NZ_QKNX01000002.1"/>
</dbReference>
<dbReference type="Gene3D" id="3.30.930.10">
    <property type="entry name" value="Bira Bifunctional Protein, Domain 2"/>
    <property type="match status" value="1"/>
</dbReference>
<sequence length="267" mass="29178">MDWRLISEERLPGPLSMAFDEVAAETIASGGPATVRLYRWTPSTVSLGYGNDASIVDWDHCADANVDVTRRQTGGGAIYHDSFGDVAYSIIAPKSAFPGDVTESYCELLSPVLAAFDSVGAGVGFASEESEALWNPICYLRSLDPAHDLVAPDGRKIAGNAQYRTRDAIVQHGSLTFDSDPARRLAPFVDPPLSADAFADRVGGLTDIPGVDIDRSTFVDLLETKLVAWADATIGEWTDAERERADDLRERKYDHDRWVRERDDPTA</sequence>
<keyword evidence="3" id="KW-1185">Reference proteome</keyword>
<reference evidence="2 3" key="1">
    <citation type="submission" date="2019-04" db="EMBL/GenBank/DDBJ databases">
        <title>Natronomonas sp. F20-122 a newhaloarchaeon isolated from a saline saltern of Isla Bacuta, Huelva, Spain.</title>
        <authorList>
            <person name="Duran-Viseras A."/>
            <person name="Sanchez-Porro C."/>
            <person name="Ventosa A."/>
        </authorList>
    </citation>
    <scope>NUCLEOTIDE SEQUENCE [LARGE SCALE GENOMIC DNA]</scope>
    <source>
        <strain evidence="2 3">F20-122</strain>
    </source>
</reference>
<dbReference type="PANTHER" id="PTHR43679">
    <property type="entry name" value="OCTANOYLTRANSFERASE LIPM-RELATED"/>
    <property type="match status" value="1"/>
</dbReference>
<evidence type="ECO:0000259" key="1">
    <source>
        <dbReference type="PROSITE" id="PS51733"/>
    </source>
</evidence>
<gene>
    <name evidence="2" type="ORF">DM868_05375</name>
</gene>
<dbReference type="InterPro" id="IPR004143">
    <property type="entry name" value="BPL_LPL_catalytic"/>
</dbReference>